<keyword evidence="3" id="KW-1185">Reference proteome</keyword>
<reference evidence="3" key="1">
    <citation type="journal article" date="2021" name="BMC Genomics">
        <title>Chromosome-level genome assembly and manually-curated proteome of model necrotroph Parastagonospora nodorum Sn15 reveals a genome-wide trove of candidate effector homologs, and redundancy of virulence-related functions within an accessory chromosome.</title>
        <authorList>
            <person name="Bertazzoni S."/>
            <person name="Jones D.A.B."/>
            <person name="Phan H.T."/>
            <person name="Tan K.-C."/>
            <person name="Hane J.K."/>
        </authorList>
    </citation>
    <scope>NUCLEOTIDE SEQUENCE [LARGE SCALE GENOMIC DNA]</scope>
    <source>
        <strain evidence="3">SN15 / ATCC MYA-4574 / FGSC 10173)</strain>
    </source>
</reference>
<dbReference type="VEuPathDB" id="FungiDB:JI435_422620"/>
<dbReference type="AlphaFoldDB" id="A0A7U2I9F5"/>
<feature type="compositionally biased region" description="Polar residues" evidence="1">
    <location>
        <begin position="1"/>
        <end position="18"/>
    </location>
</feature>
<evidence type="ECO:0000256" key="1">
    <source>
        <dbReference type="SAM" id="MobiDB-lite"/>
    </source>
</evidence>
<feature type="region of interest" description="Disordered" evidence="1">
    <location>
        <begin position="1"/>
        <end position="21"/>
    </location>
</feature>
<evidence type="ECO:0000313" key="3">
    <source>
        <dbReference type="Proteomes" id="UP000663193"/>
    </source>
</evidence>
<dbReference type="EMBL" id="CP069041">
    <property type="protein sequence ID" value="QRD05682.1"/>
    <property type="molecule type" value="Genomic_DNA"/>
</dbReference>
<name>A0A7U2I9F5_PHANO</name>
<sequence length="84" mass="9512">MNNSSINSSLTASPTTFSGLPLGIMPWPVTFSRPFYNLFEAKNRVERKLYDTKFSQKPLMSPKVCNLSTLWIIPKTSARVETEV</sequence>
<protein>
    <submittedName>
        <fullName evidence="2">Uncharacterized protein</fullName>
    </submittedName>
</protein>
<accession>A0A7U2I9F5</accession>
<proteinExistence type="predicted"/>
<organism evidence="2 3">
    <name type="scientific">Phaeosphaeria nodorum (strain SN15 / ATCC MYA-4574 / FGSC 10173)</name>
    <name type="common">Glume blotch fungus</name>
    <name type="synonym">Parastagonospora nodorum</name>
    <dbReference type="NCBI Taxonomy" id="321614"/>
    <lineage>
        <taxon>Eukaryota</taxon>
        <taxon>Fungi</taxon>
        <taxon>Dikarya</taxon>
        <taxon>Ascomycota</taxon>
        <taxon>Pezizomycotina</taxon>
        <taxon>Dothideomycetes</taxon>
        <taxon>Pleosporomycetidae</taxon>
        <taxon>Pleosporales</taxon>
        <taxon>Pleosporineae</taxon>
        <taxon>Phaeosphaeriaceae</taxon>
        <taxon>Parastagonospora</taxon>
    </lineage>
</organism>
<gene>
    <name evidence="2" type="ORF">JI435_422620</name>
</gene>
<evidence type="ECO:0000313" key="2">
    <source>
        <dbReference type="EMBL" id="QRD05682.1"/>
    </source>
</evidence>
<dbReference type="Proteomes" id="UP000663193">
    <property type="component" value="Chromosome 19"/>
</dbReference>